<comment type="caution">
    <text evidence="9">The sequence shown here is derived from an EMBL/GenBank/DDBJ whole genome shotgun (WGS) entry which is preliminary data.</text>
</comment>
<evidence type="ECO:0000256" key="5">
    <source>
        <dbReference type="ARBA" id="ARBA00022989"/>
    </source>
</evidence>
<feature type="transmembrane region" description="Helical" evidence="8">
    <location>
        <begin position="293"/>
        <end position="324"/>
    </location>
</feature>
<dbReference type="EMBL" id="BAAAGS010000010">
    <property type="protein sequence ID" value="GAA0521603.1"/>
    <property type="molecule type" value="Genomic_DNA"/>
</dbReference>
<evidence type="ECO:0000256" key="7">
    <source>
        <dbReference type="ARBA" id="ARBA00023136"/>
    </source>
</evidence>
<dbReference type="PANTHER" id="PTHR32024">
    <property type="entry name" value="TRK SYSTEM POTASSIUM UPTAKE PROTEIN TRKG-RELATED"/>
    <property type="match status" value="1"/>
</dbReference>
<gene>
    <name evidence="9" type="ORF">GCM10009533_20880</name>
</gene>
<evidence type="ECO:0000256" key="8">
    <source>
        <dbReference type="SAM" id="Phobius"/>
    </source>
</evidence>
<evidence type="ECO:0000256" key="1">
    <source>
        <dbReference type="ARBA" id="ARBA00004651"/>
    </source>
</evidence>
<sequence length="440" mass="46415">MRRRPAVLIVGGFGALTGTGTALLMLPGAAAGDESADFMTALFTSVSAVCVTGLYVVDTPMYWSVFGQVVVLCLMQLGGLGIMTMASVLSLLVLRRFGLRMQLTAQAETKTLGLGEVRRVLGLIVLVTALFESVVMLALTARLFAGYDRPLGRAAYEGAFYAVSAFNNGGFVLHSDNMMGFVADPWFCLPIIFAVIAGGLGFPVLLELGRRLRVPRRWSLHTKITVAGTAVLLVCGCGAITVAEWTNPATLGPLSPQTKLLAGFFAAVMPRSAGFNTVDIGSMYPATLLVQDVLMFIGGGSAGTAGGIKITTFALLAFVIHAEIRGEPTVHVMGRRLPEGVQRQALTIALLGVALVMTCTLVLLVITPFGLDQVLFEVVSAFATVGLSTGITPDIGVAGQALLVALMFIGRLGPITLASALALRERPRRYELPEERPIVG</sequence>
<feature type="transmembrane region" description="Helical" evidence="8">
    <location>
        <begin position="345"/>
        <end position="366"/>
    </location>
</feature>
<feature type="transmembrane region" description="Helical" evidence="8">
    <location>
        <begin position="220"/>
        <end position="243"/>
    </location>
</feature>
<feature type="transmembrane region" description="Helical" evidence="8">
    <location>
        <begin position="186"/>
        <end position="208"/>
    </location>
</feature>
<keyword evidence="5 8" id="KW-1133">Transmembrane helix</keyword>
<dbReference type="Pfam" id="PF02386">
    <property type="entry name" value="TrkH"/>
    <property type="match status" value="1"/>
</dbReference>
<keyword evidence="2" id="KW-0813">Transport</keyword>
<evidence type="ECO:0000313" key="10">
    <source>
        <dbReference type="Proteomes" id="UP001500729"/>
    </source>
</evidence>
<dbReference type="Proteomes" id="UP001500729">
    <property type="component" value="Unassembled WGS sequence"/>
</dbReference>
<feature type="transmembrane region" description="Helical" evidence="8">
    <location>
        <begin position="6"/>
        <end position="26"/>
    </location>
</feature>
<proteinExistence type="predicted"/>
<comment type="subcellular location">
    <subcellularLocation>
        <location evidence="1">Cell membrane</location>
        <topology evidence="1">Multi-pass membrane protein</topology>
    </subcellularLocation>
</comment>
<feature type="transmembrane region" description="Helical" evidence="8">
    <location>
        <begin position="120"/>
        <end position="145"/>
    </location>
</feature>
<feature type="transmembrane region" description="Helical" evidence="8">
    <location>
        <begin position="69"/>
        <end position="94"/>
    </location>
</feature>
<dbReference type="PANTHER" id="PTHR32024:SF1">
    <property type="entry name" value="KTR SYSTEM POTASSIUM UPTAKE PROTEIN B"/>
    <property type="match status" value="1"/>
</dbReference>
<reference evidence="9 10" key="1">
    <citation type="journal article" date="2019" name="Int. J. Syst. Evol. Microbiol.">
        <title>The Global Catalogue of Microorganisms (GCM) 10K type strain sequencing project: providing services to taxonomists for standard genome sequencing and annotation.</title>
        <authorList>
            <consortium name="The Broad Institute Genomics Platform"/>
            <consortium name="The Broad Institute Genome Sequencing Center for Infectious Disease"/>
            <person name="Wu L."/>
            <person name="Ma J."/>
        </authorList>
    </citation>
    <scope>NUCLEOTIDE SEQUENCE [LARGE SCALE GENOMIC DNA]</scope>
    <source>
        <strain evidence="9 10">JCM 10303</strain>
    </source>
</reference>
<protein>
    <submittedName>
        <fullName evidence="9">Potassium transporter TrkG</fullName>
    </submittedName>
</protein>
<dbReference type="RefSeq" id="WP_011873580.1">
    <property type="nucleotide sequence ID" value="NZ_BAAAGS010000010.1"/>
</dbReference>
<keyword evidence="6" id="KW-0406">Ion transport</keyword>
<organism evidence="9 10">
    <name type="scientific">Saccharopolyspora erythraea</name>
    <name type="common">Streptomyces erythraeus</name>
    <dbReference type="NCBI Taxonomy" id="1836"/>
    <lineage>
        <taxon>Bacteria</taxon>
        <taxon>Bacillati</taxon>
        <taxon>Actinomycetota</taxon>
        <taxon>Actinomycetes</taxon>
        <taxon>Pseudonocardiales</taxon>
        <taxon>Pseudonocardiaceae</taxon>
        <taxon>Saccharopolyspora</taxon>
    </lineage>
</organism>
<dbReference type="InterPro" id="IPR003445">
    <property type="entry name" value="Cat_transpt"/>
</dbReference>
<feature type="transmembrane region" description="Helical" evidence="8">
    <location>
        <begin position="401"/>
        <end position="423"/>
    </location>
</feature>
<evidence type="ECO:0000256" key="6">
    <source>
        <dbReference type="ARBA" id="ARBA00023065"/>
    </source>
</evidence>
<evidence type="ECO:0000256" key="2">
    <source>
        <dbReference type="ARBA" id="ARBA00022448"/>
    </source>
</evidence>
<evidence type="ECO:0000313" key="9">
    <source>
        <dbReference type="EMBL" id="GAA0521603.1"/>
    </source>
</evidence>
<evidence type="ECO:0000256" key="4">
    <source>
        <dbReference type="ARBA" id="ARBA00022692"/>
    </source>
</evidence>
<keyword evidence="4 8" id="KW-0812">Transmembrane</keyword>
<accession>A0ABN1CLT1</accession>
<keyword evidence="3" id="KW-1003">Cell membrane</keyword>
<keyword evidence="10" id="KW-1185">Reference proteome</keyword>
<keyword evidence="7 8" id="KW-0472">Membrane</keyword>
<evidence type="ECO:0000256" key="3">
    <source>
        <dbReference type="ARBA" id="ARBA00022475"/>
    </source>
</evidence>
<name>A0ABN1CLT1_SACER</name>